<keyword evidence="2" id="KW-0723">Serine/threonine-protein kinase</keyword>
<feature type="compositionally biased region" description="Polar residues" evidence="8">
    <location>
        <begin position="159"/>
        <end position="175"/>
    </location>
</feature>
<accession>A0ABR4NMH3</accession>
<dbReference type="PANTHER" id="PTHR24056">
    <property type="entry name" value="CELL DIVISION PROTEIN KINASE"/>
    <property type="match status" value="1"/>
</dbReference>
<evidence type="ECO:0000256" key="4">
    <source>
        <dbReference type="ARBA" id="ARBA00022741"/>
    </source>
</evidence>
<evidence type="ECO:0000256" key="3">
    <source>
        <dbReference type="ARBA" id="ARBA00022679"/>
    </source>
</evidence>
<dbReference type="PROSITE" id="PS00107">
    <property type="entry name" value="PROTEIN_KINASE_ATP"/>
    <property type="match status" value="1"/>
</dbReference>
<evidence type="ECO:0000256" key="6">
    <source>
        <dbReference type="ARBA" id="ARBA00022840"/>
    </source>
</evidence>
<protein>
    <recommendedName>
        <fullName evidence="9">Protein kinase domain-containing protein</fullName>
    </recommendedName>
</protein>
<reference evidence="10 11" key="1">
    <citation type="submission" date="2024-05" db="EMBL/GenBank/DDBJ databases">
        <title>Long read based assembly of the Candida bracarensis genome reveals expanded adhesin content.</title>
        <authorList>
            <person name="Marcet-Houben M."/>
            <person name="Ksiezopolska E."/>
            <person name="Gabaldon T."/>
        </authorList>
    </citation>
    <scope>NUCLEOTIDE SEQUENCE [LARGE SCALE GENOMIC DNA]</scope>
    <source>
        <strain evidence="10 11">CBM6</strain>
    </source>
</reference>
<keyword evidence="11" id="KW-1185">Reference proteome</keyword>
<evidence type="ECO:0000313" key="10">
    <source>
        <dbReference type="EMBL" id="KAL3229011.1"/>
    </source>
</evidence>
<evidence type="ECO:0000256" key="5">
    <source>
        <dbReference type="ARBA" id="ARBA00022777"/>
    </source>
</evidence>
<dbReference type="InterPro" id="IPR050108">
    <property type="entry name" value="CDK"/>
</dbReference>
<feature type="compositionally biased region" description="Basic and acidic residues" evidence="8">
    <location>
        <begin position="35"/>
        <end position="46"/>
    </location>
</feature>
<feature type="compositionally biased region" description="Polar residues" evidence="8">
    <location>
        <begin position="85"/>
        <end position="98"/>
    </location>
</feature>
<feature type="compositionally biased region" description="Polar residues" evidence="8">
    <location>
        <begin position="1"/>
        <end position="10"/>
    </location>
</feature>
<evidence type="ECO:0000256" key="8">
    <source>
        <dbReference type="SAM" id="MobiDB-lite"/>
    </source>
</evidence>
<dbReference type="Pfam" id="PF00069">
    <property type="entry name" value="Pkinase"/>
    <property type="match status" value="1"/>
</dbReference>
<dbReference type="PROSITE" id="PS50011">
    <property type="entry name" value="PROTEIN_KINASE_DOM"/>
    <property type="match status" value="1"/>
</dbReference>
<dbReference type="InterPro" id="IPR017441">
    <property type="entry name" value="Protein_kinase_ATP_BS"/>
</dbReference>
<dbReference type="InterPro" id="IPR000719">
    <property type="entry name" value="Prot_kinase_dom"/>
</dbReference>
<keyword evidence="5" id="KW-0418">Kinase</keyword>
<dbReference type="SMART" id="SM00220">
    <property type="entry name" value="S_TKc"/>
    <property type="match status" value="1"/>
</dbReference>
<evidence type="ECO:0000259" key="9">
    <source>
        <dbReference type="PROSITE" id="PS50011"/>
    </source>
</evidence>
<dbReference type="EMBL" id="JBEVYD010000012">
    <property type="protein sequence ID" value="KAL3229011.1"/>
    <property type="molecule type" value="Genomic_DNA"/>
</dbReference>
<evidence type="ECO:0000256" key="2">
    <source>
        <dbReference type="ARBA" id="ARBA00022527"/>
    </source>
</evidence>
<keyword evidence="4 7" id="KW-0547">Nucleotide-binding</keyword>
<dbReference type="CDD" id="cd07840">
    <property type="entry name" value="STKc_CDK9_like"/>
    <property type="match status" value="1"/>
</dbReference>
<dbReference type="PROSITE" id="PS00108">
    <property type="entry name" value="PROTEIN_KINASE_ST"/>
    <property type="match status" value="1"/>
</dbReference>
<dbReference type="SUPFAM" id="SSF56112">
    <property type="entry name" value="Protein kinase-like (PK-like)"/>
    <property type="match status" value="1"/>
</dbReference>
<evidence type="ECO:0000313" key="11">
    <source>
        <dbReference type="Proteomes" id="UP001623330"/>
    </source>
</evidence>
<evidence type="ECO:0000256" key="7">
    <source>
        <dbReference type="PROSITE-ProRule" id="PRU10141"/>
    </source>
</evidence>
<feature type="domain" description="Protein kinase" evidence="9">
    <location>
        <begin position="198"/>
        <end position="488"/>
    </location>
</feature>
<dbReference type="Gene3D" id="1.10.510.10">
    <property type="entry name" value="Transferase(Phosphotransferase) domain 1"/>
    <property type="match status" value="1"/>
</dbReference>
<dbReference type="InterPro" id="IPR011009">
    <property type="entry name" value="Kinase-like_dom_sf"/>
</dbReference>
<feature type="compositionally biased region" description="Basic and acidic residues" evidence="8">
    <location>
        <begin position="139"/>
        <end position="148"/>
    </location>
</feature>
<dbReference type="Gene3D" id="3.30.200.20">
    <property type="entry name" value="Phosphorylase Kinase, domain 1"/>
    <property type="match status" value="1"/>
</dbReference>
<proteinExistence type="inferred from homology"/>
<feature type="binding site" evidence="7">
    <location>
        <position position="227"/>
    </location>
    <ligand>
        <name>ATP</name>
        <dbReference type="ChEBI" id="CHEBI:30616"/>
    </ligand>
</feature>
<comment type="caution">
    <text evidence="10">The sequence shown here is derived from an EMBL/GenBank/DDBJ whole genome shotgun (WGS) entry which is preliminary data.</text>
</comment>
<dbReference type="Proteomes" id="UP001623330">
    <property type="component" value="Unassembled WGS sequence"/>
</dbReference>
<keyword evidence="6 7" id="KW-0067">ATP-binding</keyword>
<gene>
    <name evidence="10" type="ORF">RNJ44_02098</name>
</gene>
<keyword evidence="3" id="KW-0808">Transferase</keyword>
<feature type="region of interest" description="Disordered" evidence="8">
    <location>
        <begin position="1"/>
        <end position="175"/>
    </location>
</feature>
<evidence type="ECO:0000256" key="1">
    <source>
        <dbReference type="ARBA" id="ARBA00006485"/>
    </source>
</evidence>
<sequence>MSYNGYQENGASKHFKRRAPSKPGSNNNTKRARLGGKDESKSREYNTRYQGGSWYNKRNNEKNKFSSGNDTKPPGRSRFEGRFNANDSGTSSRRSGPSDSRYIDNRVQNNRFSDIPSRPKSPGVLTQNKEIISPVSKPRPNDNDKLDRLLSALPKGPKSTISRYNNGQTYTGTNQPIATQHKTLPVTFISKDRTESIYERVLQVGEGTYGKVYKARNTITNKLVALKKLRLQGEREGFPITSIREIKLLQSFNHPNVSTIKEIMVESQKIIYMIFEYADNDLSGLLLNKQIEITSAQSKHIFKQILQGIEYLHDNSILHRDIKGSNILIDNKGSLKITDFGLARKIDTNVNSIRDYTNRVITIWYRPPELLLGTTNYGPEVDMWGCGCLLVELYNKSALFQGTNELEQLEAIFKIMGSPTLEQWPNIFDMPWFFMVMPQQVNKYPSVFERDYKKILETEKCFDLAQGLLKYDQNARLTATQALECPYFKEDPQPEPLILDEAISCHEFEVKLARKQKRKEQQKPKS</sequence>
<organism evidence="10 11">
    <name type="scientific">Nakaseomyces bracarensis</name>
    <dbReference type="NCBI Taxonomy" id="273131"/>
    <lineage>
        <taxon>Eukaryota</taxon>
        <taxon>Fungi</taxon>
        <taxon>Dikarya</taxon>
        <taxon>Ascomycota</taxon>
        <taxon>Saccharomycotina</taxon>
        <taxon>Saccharomycetes</taxon>
        <taxon>Saccharomycetales</taxon>
        <taxon>Saccharomycetaceae</taxon>
        <taxon>Nakaseomyces</taxon>
    </lineage>
</organism>
<comment type="similarity">
    <text evidence="1">Belongs to the protein kinase superfamily. CMGC Ser/Thr protein kinase family. CDC2/CDKX subfamily.</text>
</comment>
<dbReference type="InterPro" id="IPR008271">
    <property type="entry name" value="Ser/Thr_kinase_AS"/>
</dbReference>
<name>A0ABR4NMH3_9SACH</name>
<dbReference type="PANTHER" id="PTHR24056:SF546">
    <property type="entry name" value="CYCLIN-DEPENDENT KINASE 12"/>
    <property type="match status" value="1"/>
</dbReference>